<evidence type="ECO:0000313" key="1">
    <source>
        <dbReference type="EMBL" id="TBL70834.1"/>
    </source>
</evidence>
<dbReference type="Proteomes" id="UP000293142">
    <property type="component" value="Unassembled WGS sequence"/>
</dbReference>
<keyword evidence="2" id="KW-1185">Reference proteome</keyword>
<dbReference type="AlphaFoldDB" id="A0A4Q9DFQ2"/>
<proteinExistence type="predicted"/>
<organism evidence="1 2">
    <name type="scientific">Paenibacillus thalictri</name>
    <dbReference type="NCBI Taxonomy" id="2527873"/>
    <lineage>
        <taxon>Bacteria</taxon>
        <taxon>Bacillati</taxon>
        <taxon>Bacillota</taxon>
        <taxon>Bacilli</taxon>
        <taxon>Bacillales</taxon>
        <taxon>Paenibacillaceae</taxon>
        <taxon>Paenibacillus</taxon>
    </lineage>
</organism>
<accession>A0A4Q9DFQ2</accession>
<dbReference type="RefSeq" id="WP_131017550.1">
    <property type="nucleotide sequence ID" value="NZ_SIRE01000029.1"/>
</dbReference>
<protein>
    <submittedName>
        <fullName evidence="1">Uncharacterized protein</fullName>
    </submittedName>
</protein>
<dbReference type="EMBL" id="SIRE01000029">
    <property type="protein sequence ID" value="TBL70834.1"/>
    <property type="molecule type" value="Genomic_DNA"/>
</dbReference>
<sequence>MLANLTPGDLLEVLEDFIQNVHSGQHPHAGSNVRPYIEELIDKLLEHDVTKRNISLQKLS</sequence>
<name>A0A4Q9DFQ2_9BACL</name>
<gene>
    <name evidence="1" type="ORF">EYB31_31805</name>
</gene>
<comment type="caution">
    <text evidence="1">The sequence shown here is derived from an EMBL/GenBank/DDBJ whole genome shotgun (WGS) entry which is preliminary data.</text>
</comment>
<evidence type="ECO:0000313" key="2">
    <source>
        <dbReference type="Proteomes" id="UP000293142"/>
    </source>
</evidence>
<reference evidence="1 2" key="1">
    <citation type="submission" date="2019-02" db="EMBL/GenBank/DDBJ databases">
        <title>Paenibacillus sp. nov., isolated from surface-sterilized tissue of Thalictrum simplex L.</title>
        <authorList>
            <person name="Tuo L."/>
        </authorList>
    </citation>
    <scope>NUCLEOTIDE SEQUENCE [LARGE SCALE GENOMIC DNA]</scope>
    <source>
        <strain evidence="1 2">N2SHLJ1</strain>
    </source>
</reference>